<feature type="domain" description="DOC" evidence="2">
    <location>
        <begin position="28"/>
        <end position="101"/>
    </location>
</feature>
<dbReference type="InterPro" id="IPR008979">
    <property type="entry name" value="Galactose-bd-like_sf"/>
</dbReference>
<evidence type="ECO:0000259" key="2">
    <source>
        <dbReference type="PROSITE" id="PS51284"/>
    </source>
</evidence>
<sequence>MAGVQGDSHEVLIVLTQIDEHRICYQKLSVPLLDVFLRSLVGASIRTEEKEDKCWEKIEVSSNPHRANKLTDGNPKSYWESSGSTGSHYINISMHRGVVIR</sequence>
<comment type="caution">
    <text evidence="3">The sequence shown here is derived from an EMBL/GenBank/DDBJ whole genome shotgun (WGS) entry which is preliminary data.</text>
</comment>
<dbReference type="EMBL" id="DYDO01003340">
    <property type="protein sequence ID" value="DBA13459.1"/>
    <property type="molecule type" value="Genomic_DNA"/>
</dbReference>
<dbReference type="PANTHER" id="PTHR22771">
    <property type="entry name" value="CULLIN AND GALACTOSE-BINDING DOMAIN-CONTAINING"/>
    <property type="match status" value="1"/>
</dbReference>
<dbReference type="PROSITE" id="PS51284">
    <property type="entry name" value="DOC"/>
    <property type="match status" value="1"/>
</dbReference>
<evidence type="ECO:0000256" key="1">
    <source>
        <dbReference type="SAM" id="MobiDB-lite"/>
    </source>
</evidence>
<reference evidence="3" key="1">
    <citation type="thesis" date="2020" institute="ProQuest LLC" country="789 East Eisenhower Parkway, Ann Arbor, MI, USA">
        <title>Comparative Genomics and Chromosome Evolution.</title>
        <authorList>
            <person name="Mudd A.B."/>
        </authorList>
    </citation>
    <scope>NUCLEOTIDE SEQUENCE</scope>
    <source>
        <strain evidence="3">1538</strain>
        <tissue evidence="3">Blood</tissue>
    </source>
</reference>
<keyword evidence="4" id="KW-1185">Reference proteome</keyword>
<dbReference type="PANTHER" id="PTHR22771:SF4">
    <property type="entry name" value="CULLIN 7-RELATED"/>
    <property type="match status" value="1"/>
</dbReference>
<protein>
    <recommendedName>
        <fullName evidence="2">DOC domain-containing protein</fullName>
    </recommendedName>
</protein>
<dbReference type="Proteomes" id="UP001181693">
    <property type="component" value="Unassembled WGS sequence"/>
</dbReference>
<dbReference type="InterPro" id="IPR004939">
    <property type="entry name" value="APC_su10/DOC_dom"/>
</dbReference>
<evidence type="ECO:0000313" key="3">
    <source>
        <dbReference type="EMBL" id="DBA13459.1"/>
    </source>
</evidence>
<name>A0AAV2ZI55_PYXAD</name>
<feature type="region of interest" description="Disordered" evidence="1">
    <location>
        <begin position="65"/>
        <end position="84"/>
    </location>
</feature>
<accession>A0AAV2ZI55</accession>
<proteinExistence type="predicted"/>
<dbReference type="Gene3D" id="2.60.120.260">
    <property type="entry name" value="Galactose-binding domain-like"/>
    <property type="match status" value="1"/>
</dbReference>
<dbReference type="AlphaFoldDB" id="A0AAV2ZI55"/>
<dbReference type="InterPro" id="IPR045093">
    <property type="entry name" value="Cullin"/>
</dbReference>
<organism evidence="3 4">
    <name type="scientific">Pyxicephalus adspersus</name>
    <name type="common">African bullfrog</name>
    <dbReference type="NCBI Taxonomy" id="30357"/>
    <lineage>
        <taxon>Eukaryota</taxon>
        <taxon>Metazoa</taxon>
        <taxon>Chordata</taxon>
        <taxon>Craniata</taxon>
        <taxon>Vertebrata</taxon>
        <taxon>Euteleostomi</taxon>
        <taxon>Amphibia</taxon>
        <taxon>Batrachia</taxon>
        <taxon>Anura</taxon>
        <taxon>Neobatrachia</taxon>
        <taxon>Ranoidea</taxon>
        <taxon>Pyxicephalidae</taxon>
        <taxon>Pyxicephalinae</taxon>
        <taxon>Pyxicephalus</taxon>
    </lineage>
</organism>
<dbReference type="SUPFAM" id="SSF49785">
    <property type="entry name" value="Galactose-binding domain-like"/>
    <property type="match status" value="1"/>
</dbReference>
<evidence type="ECO:0000313" key="4">
    <source>
        <dbReference type="Proteomes" id="UP001181693"/>
    </source>
</evidence>
<gene>
    <name evidence="3" type="ORF">GDO54_018549</name>
</gene>